<dbReference type="Proteomes" id="UP000030416">
    <property type="component" value="Unassembled WGS sequence"/>
</dbReference>
<keyword evidence="1" id="KW-0812">Transmembrane</keyword>
<dbReference type="OrthoDB" id="9776685at2"/>
<dbReference type="PANTHER" id="PTHR43358">
    <property type="entry name" value="ALPHA/BETA-HYDROLASE"/>
    <property type="match status" value="1"/>
</dbReference>
<evidence type="ECO:0000256" key="1">
    <source>
        <dbReference type="SAM" id="Phobius"/>
    </source>
</evidence>
<dbReference type="SUPFAM" id="SSF53474">
    <property type="entry name" value="alpha/beta-Hydrolases"/>
    <property type="match status" value="1"/>
</dbReference>
<proteinExistence type="predicted"/>
<dbReference type="GO" id="GO:0016787">
    <property type="term" value="F:hydrolase activity"/>
    <property type="evidence" value="ECO:0007669"/>
    <property type="project" value="UniProtKB-KW"/>
</dbReference>
<protein>
    <submittedName>
        <fullName evidence="3">Alpha/beta hydrolase</fullName>
    </submittedName>
</protein>
<evidence type="ECO:0000313" key="3">
    <source>
        <dbReference type="EMBL" id="KGR79924.1"/>
    </source>
</evidence>
<dbReference type="RefSeq" id="WP_036182639.1">
    <property type="nucleotide sequence ID" value="NZ_AVDA01000003.1"/>
</dbReference>
<keyword evidence="1" id="KW-1133">Transmembrane helix</keyword>
<dbReference type="STRING" id="1384049.CD29_02900"/>
<dbReference type="InterPro" id="IPR029058">
    <property type="entry name" value="AB_hydrolase_fold"/>
</dbReference>
<keyword evidence="1" id="KW-0472">Membrane</keyword>
<keyword evidence="3" id="KW-0378">Hydrolase</keyword>
<evidence type="ECO:0000313" key="4">
    <source>
        <dbReference type="Proteomes" id="UP000030416"/>
    </source>
</evidence>
<feature type="transmembrane region" description="Helical" evidence="1">
    <location>
        <begin position="7"/>
        <end position="31"/>
    </location>
</feature>
<evidence type="ECO:0000259" key="2">
    <source>
        <dbReference type="Pfam" id="PF12146"/>
    </source>
</evidence>
<accession>A0A0A3I5C5</accession>
<dbReference type="Pfam" id="PF12146">
    <property type="entry name" value="Hydrolase_4"/>
    <property type="match status" value="1"/>
</dbReference>
<keyword evidence="4" id="KW-1185">Reference proteome</keyword>
<dbReference type="PANTHER" id="PTHR43358:SF4">
    <property type="entry name" value="ALPHA_BETA HYDROLASE FOLD-1 DOMAIN-CONTAINING PROTEIN"/>
    <property type="match status" value="1"/>
</dbReference>
<gene>
    <name evidence="3" type="ORF">CD29_02900</name>
</gene>
<name>A0A0A3I5C5_9BACL</name>
<feature type="domain" description="Serine aminopeptidase S33" evidence="2">
    <location>
        <begin position="107"/>
        <end position="199"/>
    </location>
</feature>
<dbReference type="EMBL" id="JPVN01000003">
    <property type="protein sequence ID" value="KGR79924.1"/>
    <property type="molecule type" value="Genomic_DNA"/>
</dbReference>
<sequence length="324" mass="36446">MKKRNKIIISVASIFVVLLVIVYFAVGNYFYEYALDANDDKEFMDDNPHLEESIAVNAQVAEEAELADAKFKEQYPLEPMTIVSNDKHKLKLEADLYENEQESSKWAIVVHGYTSKAAKMTRYVRNFHEQGYNVLAPDLRGHGDSEGDYIGMGWHDRLDLLQWIGEVIKKDPNAEIVLFGVSMGGATVMMASGEELPSNVKVIVEDCGYSSVSEVFTYQLDDLFGLPEFPIINAASTVANFRAGYDLYEASAVKQVAKSTTPMLFIHGDADTFVPYEMLDKVYEAANVEKEKLVIAEAGHADSEKVNPELYWNTVWGFVDKYIQ</sequence>
<dbReference type="AlphaFoldDB" id="A0A0A3I5C5"/>
<dbReference type="InterPro" id="IPR052920">
    <property type="entry name" value="DNA-binding_regulatory"/>
</dbReference>
<comment type="caution">
    <text evidence="3">The sequence shown here is derived from an EMBL/GenBank/DDBJ whole genome shotgun (WGS) entry which is preliminary data.</text>
</comment>
<organism evidence="3 4">
    <name type="scientific">Ureibacillus manganicus DSM 26584</name>
    <dbReference type="NCBI Taxonomy" id="1384049"/>
    <lineage>
        <taxon>Bacteria</taxon>
        <taxon>Bacillati</taxon>
        <taxon>Bacillota</taxon>
        <taxon>Bacilli</taxon>
        <taxon>Bacillales</taxon>
        <taxon>Caryophanaceae</taxon>
        <taxon>Ureibacillus</taxon>
    </lineage>
</organism>
<dbReference type="Gene3D" id="3.40.50.1820">
    <property type="entry name" value="alpha/beta hydrolase"/>
    <property type="match status" value="1"/>
</dbReference>
<reference evidence="3 4" key="1">
    <citation type="submission" date="2014-02" db="EMBL/GenBank/DDBJ databases">
        <title>Draft genome sequence of Lysinibacillus manganicus DSM 26584T.</title>
        <authorList>
            <person name="Zhang F."/>
            <person name="Wang G."/>
            <person name="Zhang L."/>
        </authorList>
    </citation>
    <scope>NUCLEOTIDE SEQUENCE [LARGE SCALE GENOMIC DNA]</scope>
    <source>
        <strain evidence="3 4">DSM 26584</strain>
    </source>
</reference>
<dbReference type="eggNOG" id="COG1073">
    <property type="taxonomic scope" value="Bacteria"/>
</dbReference>
<dbReference type="InterPro" id="IPR022742">
    <property type="entry name" value="Hydrolase_4"/>
</dbReference>